<dbReference type="GO" id="GO:0000166">
    <property type="term" value="F:nucleotide binding"/>
    <property type="evidence" value="ECO:0007669"/>
    <property type="project" value="UniProtKB-KW"/>
</dbReference>
<evidence type="ECO:0000313" key="14">
    <source>
        <dbReference type="Proteomes" id="UP000218231"/>
    </source>
</evidence>
<dbReference type="InterPro" id="IPR018297">
    <property type="entry name" value="A/G_cyclase_CS"/>
</dbReference>
<dbReference type="CDD" id="cd06352">
    <property type="entry name" value="PBP1_NPR_GC-like"/>
    <property type="match status" value="1"/>
</dbReference>
<dbReference type="EMBL" id="LIAE01006656">
    <property type="protein sequence ID" value="PAV86589.1"/>
    <property type="molecule type" value="Genomic_DNA"/>
</dbReference>
<comment type="caution">
    <text evidence="13">The sequence shown here is derived from an EMBL/GenBank/DDBJ whole genome shotgun (WGS) entry which is preliminary data.</text>
</comment>
<evidence type="ECO:0000256" key="8">
    <source>
        <dbReference type="ARBA" id="ARBA00023180"/>
    </source>
</evidence>
<comment type="catalytic activity">
    <reaction evidence="1">
        <text>GTP = 3',5'-cyclic GMP + diphosphate</text>
        <dbReference type="Rhea" id="RHEA:13665"/>
        <dbReference type="ChEBI" id="CHEBI:33019"/>
        <dbReference type="ChEBI" id="CHEBI:37565"/>
        <dbReference type="ChEBI" id="CHEBI:57746"/>
        <dbReference type="EC" id="4.6.1.2"/>
    </reaction>
</comment>
<keyword evidence="9 10" id="KW-0456">Lyase</keyword>
<dbReference type="PANTHER" id="PTHR11920">
    <property type="entry name" value="GUANYLYL CYCLASE"/>
    <property type="match status" value="1"/>
</dbReference>
<evidence type="ECO:0000256" key="11">
    <source>
        <dbReference type="SAM" id="MobiDB-lite"/>
    </source>
</evidence>
<dbReference type="Pfam" id="PF01094">
    <property type="entry name" value="ANF_receptor"/>
    <property type="match status" value="1"/>
</dbReference>
<dbReference type="InterPro" id="IPR050401">
    <property type="entry name" value="Cyclic_nucleotide_synthase"/>
</dbReference>
<dbReference type="Pfam" id="PF00211">
    <property type="entry name" value="Guanylate_cyc"/>
    <property type="match status" value="1"/>
</dbReference>
<name>A0A2A2LKB5_9BILA</name>
<evidence type="ECO:0000256" key="2">
    <source>
        <dbReference type="ARBA" id="ARBA00004479"/>
    </source>
</evidence>
<accession>A0A2A2LKB5</accession>
<feature type="domain" description="Guanylate cyclase" evidence="12">
    <location>
        <begin position="548"/>
        <end position="576"/>
    </location>
</feature>
<feature type="compositionally biased region" description="Polar residues" evidence="11">
    <location>
        <begin position="411"/>
        <end position="428"/>
    </location>
</feature>
<dbReference type="Gene3D" id="1.10.510.10">
    <property type="entry name" value="Transferase(Phosphotransferase) domain 1"/>
    <property type="match status" value="1"/>
</dbReference>
<feature type="region of interest" description="Disordered" evidence="11">
    <location>
        <begin position="641"/>
        <end position="688"/>
    </location>
</feature>
<keyword evidence="14" id="KW-1185">Reference proteome</keyword>
<dbReference type="InterPro" id="IPR011009">
    <property type="entry name" value="Kinase-like_dom_sf"/>
</dbReference>
<dbReference type="InterPro" id="IPR001054">
    <property type="entry name" value="A/G_cyclase"/>
</dbReference>
<dbReference type="GO" id="GO:0007168">
    <property type="term" value="P:receptor guanylyl cyclase signaling pathway"/>
    <property type="evidence" value="ECO:0007669"/>
    <property type="project" value="TreeGrafter"/>
</dbReference>
<dbReference type="GO" id="GO:0004016">
    <property type="term" value="F:adenylate cyclase activity"/>
    <property type="evidence" value="ECO:0007669"/>
    <property type="project" value="TreeGrafter"/>
</dbReference>
<feature type="compositionally biased region" description="Basic and acidic residues" evidence="11">
    <location>
        <begin position="661"/>
        <end position="680"/>
    </location>
</feature>
<dbReference type="InterPro" id="IPR028082">
    <property type="entry name" value="Peripla_BP_I"/>
</dbReference>
<dbReference type="InterPro" id="IPR029787">
    <property type="entry name" value="Nucleotide_cyclase"/>
</dbReference>
<dbReference type="PROSITE" id="PS00452">
    <property type="entry name" value="GUANYLATE_CYCLASE_1"/>
    <property type="match status" value="1"/>
</dbReference>
<comment type="similarity">
    <text evidence="10">Belongs to the adenylyl cyclase class-4/guanylyl cyclase family.</text>
</comment>
<evidence type="ECO:0000256" key="9">
    <source>
        <dbReference type="ARBA" id="ARBA00023239"/>
    </source>
</evidence>
<gene>
    <name evidence="13" type="ORF">WR25_12991</name>
</gene>
<dbReference type="STRING" id="2018661.A0A2A2LKB5"/>
<dbReference type="SUPFAM" id="SSF53822">
    <property type="entry name" value="Periplasmic binding protein-like I"/>
    <property type="match status" value="1"/>
</dbReference>
<dbReference type="PROSITE" id="PS50125">
    <property type="entry name" value="GUANYLATE_CYCLASE_2"/>
    <property type="match status" value="1"/>
</dbReference>
<protein>
    <recommendedName>
        <fullName evidence="12">Guanylate cyclase domain-containing protein</fullName>
    </recommendedName>
</protein>
<evidence type="ECO:0000313" key="13">
    <source>
        <dbReference type="EMBL" id="PAV86589.1"/>
    </source>
</evidence>
<dbReference type="OrthoDB" id="1890790at2759"/>
<evidence type="ECO:0000256" key="5">
    <source>
        <dbReference type="ARBA" id="ARBA00022989"/>
    </source>
</evidence>
<keyword evidence="6" id="KW-0472">Membrane</keyword>
<dbReference type="SUPFAM" id="SSF56112">
    <property type="entry name" value="Protein kinase-like (PK-like)"/>
    <property type="match status" value="1"/>
</dbReference>
<dbReference type="GO" id="GO:0035556">
    <property type="term" value="P:intracellular signal transduction"/>
    <property type="evidence" value="ECO:0007669"/>
    <property type="project" value="InterPro"/>
</dbReference>
<dbReference type="Proteomes" id="UP000218231">
    <property type="component" value="Unassembled WGS sequence"/>
</dbReference>
<dbReference type="SUPFAM" id="SSF55073">
    <property type="entry name" value="Nucleotide cyclase"/>
    <property type="match status" value="1"/>
</dbReference>
<keyword evidence="4" id="KW-0547">Nucleotide-binding</keyword>
<dbReference type="GO" id="GO:0001653">
    <property type="term" value="F:peptide receptor activity"/>
    <property type="evidence" value="ECO:0007669"/>
    <property type="project" value="TreeGrafter"/>
</dbReference>
<dbReference type="SMART" id="SM00044">
    <property type="entry name" value="CYCc"/>
    <property type="match status" value="1"/>
</dbReference>
<evidence type="ECO:0000256" key="7">
    <source>
        <dbReference type="ARBA" id="ARBA00023170"/>
    </source>
</evidence>
<evidence type="ECO:0000256" key="10">
    <source>
        <dbReference type="RuleBase" id="RU000405"/>
    </source>
</evidence>
<proteinExistence type="inferred from homology"/>
<keyword evidence="7" id="KW-0675">Receptor</keyword>
<dbReference type="GO" id="GO:0004383">
    <property type="term" value="F:guanylate cyclase activity"/>
    <property type="evidence" value="ECO:0007669"/>
    <property type="project" value="UniProtKB-EC"/>
</dbReference>
<comment type="subcellular location">
    <subcellularLocation>
        <location evidence="2">Membrane</location>
        <topology evidence="2">Single-pass type I membrane protein</topology>
    </subcellularLocation>
</comment>
<evidence type="ECO:0000259" key="12">
    <source>
        <dbReference type="PROSITE" id="PS50125"/>
    </source>
</evidence>
<evidence type="ECO:0000256" key="4">
    <source>
        <dbReference type="ARBA" id="ARBA00022741"/>
    </source>
</evidence>
<dbReference type="GO" id="GO:0005886">
    <property type="term" value="C:plasma membrane"/>
    <property type="evidence" value="ECO:0007669"/>
    <property type="project" value="TreeGrafter"/>
</dbReference>
<evidence type="ECO:0000256" key="6">
    <source>
        <dbReference type="ARBA" id="ARBA00023136"/>
    </source>
</evidence>
<reference evidence="13 14" key="1">
    <citation type="journal article" date="2017" name="Curr. Biol.">
        <title>Genome architecture and evolution of a unichromosomal asexual nematode.</title>
        <authorList>
            <person name="Fradin H."/>
            <person name="Zegar C."/>
            <person name="Gutwein M."/>
            <person name="Lucas J."/>
            <person name="Kovtun M."/>
            <person name="Corcoran D."/>
            <person name="Baugh L.R."/>
            <person name="Kiontke K."/>
            <person name="Gunsalus K."/>
            <person name="Fitch D.H."/>
            <person name="Piano F."/>
        </authorList>
    </citation>
    <scope>NUCLEOTIDE SEQUENCE [LARGE SCALE GENOMIC DNA]</scope>
    <source>
        <strain evidence="13">PF1309</strain>
    </source>
</reference>
<organism evidence="13 14">
    <name type="scientific">Diploscapter pachys</name>
    <dbReference type="NCBI Taxonomy" id="2018661"/>
    <lineage>
        <taxon>Eukaryota</taxon>
        <taxon>Metazoa</taxon>
        <taxon>Ecdysozoa</taxon>
        <taxon>Nematoda</taxon>
        <taxon>Chromadorea</taxon>
        <taxon>Rhabditida</taxon>
        <taxon>Rhabditina</taxon>
        <taxon>Rhabditomorpha</taxon>
        <taxon>Rhabditoidea</taxon>
        <taxon>Rhabditidae</taxon>
        <taxon>Diploscapter</taxon>
    </lineage>
</organism>
<keyword evidence="8" id="KW-0325">Glycoprotein</keyword>
<keyword evidence="5" id="KW-1133">Transmembrane helix</keyword>
<dbReference type="InterPro" id="IPR001245">
    <property type="entry name" value="Ser-Thr/Tyr_kinase_cat_dom"/>
</dbReference>
<feature type="region of interest" description="Disordered" evidence="11">
    <location>
        <begin position="405"/>
        <end position="428"/>
    </location>
</feature>
<evidence type="ECO:0000256" key="1">
    <source>
        <dbReference type="ARBA" id="ARBA00001436"/>
    </source>
</evidence>
<dbReference type="Gene3D" id="3.30.70.1230">
    <property type="entry name" value="Nucleotide cyclase"/>
    <property type="match status" value="1"/>
</dbReference>
<keyword evidence="3" id="KW-0812">Transmembrane</keyword>
<dbReference type="CDD" id="cd07302">
    <property type="entry name" value="CHD"/>
    <property type="match status" value="1"/>
</dbReference>
<feature type="compositionally biased region" description="Polar residues" evidence="11">
    <location>
        <begin position="643"/>
        <end position="660"/>
    </location>
</feature>
<dbReference type="Gene3D" id="3.40.50.2300">
    <property type="match status" value="2"/>
</dbReference>
<dbReference type="PANTHER" id="PTHR11920:SF495">
    <property type="entry name" value="RECEPTOR-TYPE GUANYLATE CYCLASE GCY-7"/>
    <property type="match status" value="1"/>
</dbReference>
<dbReference type="GO" id="GO:0004672">
    <property type="term" value="F:protein kinase activity"/>
    <property type="evidence" value="ECO:0007669"/>
    <property type="project" value="InterPro"/>
</dbReference>
<evidence type="ECO:0000256" key="3">
    <source>
        <dbReference type="ARBA" id="ARBA00022692"/>
    </source>
</evidence>
<dbReference type="Pfam" id="PF07714">
    <property type="entry name" value="PK_Tyr_Ser-Thr"/>
    <property type="match status" value="1"/>
</dbReference>
<dbReference type="AlphaFoldDB" id="A0A2A2LKB5"/>
<sequence length="688" mass="77498">MYDECDENLAAGYAVELIQTHKVDVIIGPTCNDPAMAVGVLANYYNIPAMLWGSTTTGVLLDPNRFKTSTVLTATSRYLATAVYNLCVEYGWSQFVFLYNQFNDNGKCFTMQGDFLTVLNQYNDVDMAYSLELVDLSPEPLRNALRDASLRGRIFVICADNDSIKLLIMTALNDLEINSNEYVYIFADTRSKGFTVPVEGAKDILVWETGNSSQTGTEEGRIAARNAFRNAIFVIDMMGQGTVQENFSAFGNEVIGRMKDAPLFCTTDCEDQIYRKAAQYAGQLHDAMYSYGIALNRTIADDPSRYRDGLFVIQNMLQSFQGASGPIVIDDDFSCNPTLSGIIGEEIDRYLFPNVDLMENRFIDNNRDKNAKKIISVLLTSAKHREEERLDSLWKVPHAALKQVSKKGKTENSMRSFTSGPSSTSTKMTLESRIETRNFLFYSYERDPIVAIKHQSTRLLLTETERKEMRAMKSLEHDNVCRFVGLCLDSPQMLSIWRYCSRGSLADVIRKVIYSSTLSCPTQVQPNTPSDQRLLDRKTFRKTDYRHGSVVSGVVGLTMPRYCLFGDAVNTAIRMESNGKPGRIHLSAEAKYMLTQIVRGFATESRGDVIIKGKGVMETFWLKGVDYENGTNQYIPRPIIKQIDSQPTTDRQSPQRSVTPDSEKGKEKGLYTEFRNKSLEPARNTSFI</sequence>
<dbReference type="InterPro" id="IPR001828">
    <property type="entry name" value="ANF_lig-bd_rcpt"/>
</dbReference>